<dbReference type="VEuPathDB" id="FungiDB:L203_01388"/>
<organism evidence="2 3">
    <name type="scientific">Cryptococcus depauperatus CBS 7841</name>
    <dbReference type="NCBI Taxonomy" id="1295531"/>
    <lineage>
        <taxon>Eukaryota</taxon>
        <taxon>Fungi</taxon>
        <taxon>Dikarya</taxon>
        <taxon>Basidiomycota</taxon>
        <taxon>Agaricomycotina</taxon>
        <taxon>Tremellomycetes</taxon>
        <taxon>Tremellales</taxon>
        <taxon>Cryptococcaceae</taxon>
        <taxon>Cryptococcus</taxon>
    </lineage>
</organism>
<name>A0A1E3IRV9_9TREE</name>
<keyword evidence="3" id="KW-1185">Reference proteome</keyword>
<dbReference type="RefSeq" id="XP_066067659.1">
    <property type="nucleotide sequence ID" value="XM_066211562.1"/>
</dbReference>
<proteinExistence type="predicted"/>
<dbReference type="GeneID" id="91086346"/>
<dbReference type="OrthoDB" id="2576427at2759"/>
<dbReference type="AlphaFoldDB" id="A0A1E3IRV9"/>
<evidence type="ECO:0000313" key="3">
    <source>
        <dbReference type="Proteomes" id="UP000094043"/>
    </source>
</evidence>
<accession>A0A1E3IRV9</accession>
<evidence type="ECO:0000256" key="1">
    <source>
        <dbReference type="SAM" id="MobiDB-lite"/>
    </source>
</evidence>
<feature type="region of interest" description="Disordered" evidence="1">
    <location>
        <begin position="1"/>
        <end position="52"/>
    </location>
</feature>
<dbReference type="Proteomes" id="UP000094043">
    <property type="component" value="Chromosome 2"/>
</dbReference>
<dbReference type="EMBL" id="CP143785">
    <property type="protein sequence ID" value="WVN86959.1"/>
    <property type="molecule type" value="Genomic_DNA"/>
</dbReference>
<reference evidence="2" key="1">
    <citation type="submission" date="2016-06" db="EMBL/GenBank/DDBJ databases">
        <authorList>
            <person name="Cuomo C."/>
            <person name="Litvintseva A."/>
            <person name="Heitman J."/>
            <person name="Chen Y."/>
            <person name="Sun S."/>
            <person name="Springer D."/>
            <person name="Dromer F."/>
            <person name="Young S."/>
            <person name="Zeng Q."/>
            <person name="Chapman S."/>
            <person name="Gujja S."/>
            <person name="Saif S."/>
            <person name="Birren B."/>
        </authorList>
    </citation>
    <scope>NUCLEOTIDE SEQUENCE</scope>
    <source>
        <strain evidence="2">CBS 7841</strain>
    </source>
</reference>
<protein>
    <submittedName>
        <fullName evidence="2">Uncharacterized protein</fullName>
    </submittedName>
</protein>
<gene>
    <name evidence="2" type="ORF">L203_102134</name>
</gene>
<reference evidence="2" key="3">
    <citation type="submission" date="2024-01" db="EMBL/GenBank/DDBJ databases">
        <authorList>
            <person name="Coelho M.A."/>
            <person name="David-Palma M."/>
            <person name="Shea T."/>
            <person name="Sun S."/>
            <person name="Cuomo C.A."/>
            <person name="Heitman J."/>
        </authorList>
    </citation>
    <scope>NUCLEOTIDE SEQUENCE</scope>
    <source>
        <strain evidence="2">CBS 7841</strain>
    </source>
</reference>
<dbReference type="KEGG" id="cdep:91086346"/>
<evidence type="ECO:0000313" key="2">
    <source>
        <dbReference type="EMBL" id="WVN86959.1"/>
    </source>
</evidence>
<reference evidence="2" key="2">
    <citation type="journal article" date="2022" name="Elife">
        <title>Obligate sexual reproduction of a homothallic fungus closely related to the Cryptococcus pathogenic species complex.</title>
        <authorList>
            <person name="Passer A.R."/>
            <person name="Clancey S.A."/>
            <person name="Shea T."/>
            <person name="David-Palma M."/>
            <person name="Averette A.F."/>
            <person name="Boekhout T."/>
            <person name="Porcel B.M."/>
            <person name="Nowrousian M."/>
            <person name="Cuomo C.A."/>
            <person name="Sun S."/>
            <person name="Heitman J."/>
            <person name="Coelho M.A."/>
        </authorList>
    </citation>
    <scope>NUCLEOTIDE SEQUENCE</scope>
    <source>
        <strain evidence="2">CBS 7841</strain>
    </source>
</reference>
<sequence>MSKKPIPTLLPLSTTSRPDRKPIEQPSRLPPTSPSPLAGTSTHKPPMPDNVKSKSIFQSFLSLKPNAKIGFGIVLGVIGIAGMLVDQTILQEPTKKQDEKPLINVRMVDRPAK</sequence>